<organism evidence="2 3">
    <name type="scientific">Cytophaga hutchinsonii (strain ATCC 33406 / DSM 1761 / CIP 103989 / NBRC 15051 / NCIMB 9469 / D465)</name>
    <dbReference type="NCBI Taxonomy" id="269798"/>
    <lineage>
        <taxon>Bacteria</taxon>
        <taxon>Pseudomonadati</taxon>
        <taxon>Bacteroidota</taxon>
        <taxon>Cytophagia</taxon>
        <taxon>Cytophagales</taxon>
        <taxon>Cytophagaceae</taxon>
        <taxon>Cytophaga</taxon>
    </lineage>
</organism>
<dbReference type="AlphaFoldDB" id="A0A6N4SRM5"/>
<keyword evidence="3" id="KW-1185">Reference proteome</keyword>
<dbReference type="InterPro" id="IPR001466">
    <property type="entry name" value="Beta-lactam-related"/>
</dbReference>
<name>A0A6N4SRM5_CYTH3</name>
<dbReference type="Gene3D" id="3.40.710.10">
    <property type="entry name" value="DD-peptidase/beta-lactamase superfamily"/>
    <property type="match status" value="1"/>
</dbReference>
<dbReference type="PROSITE" id="PS51257">
    <property type="entry name" value="PROKAR_LIPOPROTEIN"/>
    <property type="match status" value="1"/>
</dbReference>
<dbReference type="KEGG" id="chu:CHU_1691"/>
<dbReference type="EMBL" id="CP000383">
    <property type="protein sequence ID" value="ABG58959.1"/>
    <property type="molecule type" value="Genomic_DNA"/>
</dbReference>
<dbReference type="PANTHER" id="PTHR43283">
    <property type="entry name" value="BETA-LACTAMASE-RELATED"/>
    <property type="match status" value="1"/>
</dbReference>
<dbReference type="InterPro" id="IPR050789">
    <property type="entry name" value="Diverse_Enzym_Activities"/>
</dbReference>
<feature type="domain" description="Beta-lactamase-related" evidence="1">
    <location>
        <begin position="101"/>
        <end position="368"/>
    </location>
</feature>
<dbReference type="Proteomes" id="UP000001822">
    <property type="component" value="Chromosome"/>
</dbReference>
<dbReference type="InterPro" id="IPR012338">
    <property type="entry name" value="Beta-lactam/transpept-like"/>
</dbReference>
<evidence type="ECO:0000313" key="3">
    <source>
        <dbReference type="Proteomes" id="UP000001822"/>
    </source>
</evidence>
<proteinExistence type="predicted"/>
<dbReference type="RefSeq" id="WP_011585076.1">
    <property type="nucleotide sequence ID" value="NC_008255.1"/>
</dbReference>
<gene>
    <name evidence="2" type="primary">yfeW</name>
    <name evidence="2" type="ordered locus">CHU_1691</name>
</gene>
<dbReference type="SUPFAM" id="SSF56601">
    <property type="entry name" value="beta-lactamase/transpeptidase-like"/>
    <property type="match status" value="1"/>
</dbReference>
<accession>A0A6N4SRM5</accession>
<evidence type="ECO:0000259" key="1">
    <source>
        <dbReference type="Pfam" id="PF00144"/>
    </source>
</evidence>
<dbReference type="PANTHER" id="PTHR43283:SF14">
    <property type="entry name" value="BLL8153 PROTEIN"/>
    <property type="match status" value="1"/>
</dbReference>
<sequence length="380" mass="44355">MLFRVHSFISVKSFRQSVLFGMIALTVYSCMPIQAYRYIVPDEQDVYRFKYETVKHADTCFEFKKVPVKKSFEVANWTSKVPLIKLPLDQFLKEQKTKYFVVIKNDSILYEYTDRKIKKYNPVPSFSISKSFVSACLGIAIQQGYIGSVNDRVTDYLPELNYHKNFESLTINHLLNQKSGIRMRVPNVADAYYGKVENVLPYIYFDHKPGEHFEYININYTLLGLIIERTTKQDLHKYFSDNIWSKIGTCDSAVWGYDYKTKHTRAIGCFAGSARDYAKFGMLYLNNGSWKGNQLIDSNWVKQSITPVNSLGENVGYNNSWFIGEKEVGDYMALGMYRQQIYINPENNVVIVSLMKFNKENLDLRWWQILRQVTEQTKSN</sequence>
<protein>
    <submittedName>
        <fullName evidence="2">Possible beta-lactamase</fullName>
    </submittedName>
</protein>
<dbReference type="Pfam" id="PF00144">
    <property type="entry name" value="Beta-lactamase"/>
    <property type="match status" value="1"/>
</dbReference>
<reference evidence="2 3" key="1">
    <citation type="journal article" date="2007" name="Appl. Environ. Microbiol.">
        <title>Genome sequence of the cellulolytic gliding bacterium Cytophaga hutchinsonii.</title>
        <authorList>
            <person name="Xie G."/>
            <person name="Bruce D.C."/>
            <person name="Challacombe J.F."/>
            <person name="Chertkov O."/>
            <person name="Detter J.C."/>
            <person name="Gilna P."/>
            <person name="Han C.S."/>
            <person name="Lucas S."/>
            <person name="Misra M."/>
            <person name="Myers G.L."/>
            <person name="Richardson P."/>
            <person name="Tapia R."/>
            <person name="Thayer N."/>
            <person name="Thompson L.S."/>
            <person name="Brettin T.S."/>
            <person name="Henrissat B."/>
            <person name="Wilson D.B."/>
            <person name="McBride M.J."/>
        </authorList>
    </citation>
    <scope>NUCLEOTIDE SEQUENCE [LARGE SCALE GENOMIC DNA]</scope>
    <source>
        <strain evidence="3">ATCC 33406 / DSM 1761 / CIP 103989 / NBRC 15051 / NCIMB 9469 / D465</strain>
    </source>
</reference>
<evidence type="ECO:0000313" key="2">
    <source>
        <dbReference type="EMBL" id="ABG58959.1"/>
    </source>
</evidence>